<dbReference type="CDD" id="cd00009">
    <property type="entry name" value="AAA"/>
    <property type="match status" value="1"/>
</dbReference>
<dbReference type="GO" id="GO:0033314">
    <property type="term" value="P:mitotic DNA replication checkpoint signaling"/>
    <property type="evidence" value="ECO:0007669"/>
    <property type="project" value="TreeGrafter"/>
</dbReference>
<dbReference type="InterPro" id="IPR003959">
    <property type="entry name" value="ATPase_AAA_core"/>
</dbReference>
<dbReference type="Gene3D" id="1.10.8.60">
    <property type="match status" value="1"/>
</dbReference>
<comment type="caution">
    <text evidence="4">The sequence shown here is derived from an EMBL/GenBank/DDBJ whole genome shotgun (WGS) entry which is preliminary data.</text>
</comment>
<evidence type="ECO:0000256" key="1">
    <source>
        <dbReference type="ARBA" id="ARBA00022705"/>
    </source>
</evidence>
<dbReference type="InParanoid" id="A0A151ZBF2"/>
<sequence length="420" mass="48552">MQKLLENLKKSLTLIEETSQVISRESEVSNVKEFIDQCIESQSGNSLYICGNPGTGKSLTVKSIQREYLKTCKCININCMEFSNANSIFVEIYRRLKNLKSTKKKPEESLVEIEQIIIDNEKMILLVVDEIDQLVSSFSQVLYSIFEWPHIEGSRVILIGIANAIDLVQKTLPKLLKLGREPQILKFKPYNNTQIVQILNDRISSCETTKYRLLFPQDSLELCAQQVASHKGDLRKALEILRRVVDMKSTQIEEMEEDDNDEEDEEDEEYDTEMEDDEDDNQSKKKTTSEEDYIFTIDNVMDVIAEFFDNQTHQNIKKLPINSQIILISSCQVQSNLNFSSLYELYKTNCKSLKMNYLENSEFIDSLSHIIENGLIKMVNHKIESNRKITKLFSNSDLKMSLSSLRLFQNLLENIEDNDS</sequence>
<dbReference type="STRING" id="361077.A0A151ZBF2"/>
<dbReference type="InterPro" id="IPR027417">
    <property type="entry name" value="P-loop_NTPase"/>
</dbReference>
<feature type="region of interest" description="Disordered" evidence="2">
    <location>
        <begin position="251"/>
        <end position="288"/>
    </location>
</feature>
<dbReference type="OMA" id="NCEPQLM"/>
<keyword evidence="5" id="KW-1185">Reference proteome</keyword>
<keyword evidence="1" id="KW-0235">DNA replication</keyword>
<protein>
    <recommendedName>
        <fullName evidence="3">AAA+ ATPase domain-containing protein</fullName>
    </recommendedName>
</protein>
<dbReference type="GO" id="GO:0005524">
    <property type="term" value="F:ATP binding"/>
    <property type="evidence" value="ECO:0007669"/>
    <property type="project" value="InterPro"/>
</dbReference>
<feature type="domain" description="AAA+ ATPase" evidence="3">
    <location>
        <begin position="43"/>
        <end position="191"/>
    </location>
</feature>
<dbReference type="InterPro" id="IPR050311">
    <property type="entry name" value="ORC1/CDC6"/>
</dbReference>
<dbReference type="InterPro" id="IPR054425">
    <property type="entry name" value="Cdc6_ORC1-like_ATPase_lid"/>
</dbReference>
<dbReference type="PIRSF" id="PIRSF001767">
    <property type="entry name" value="Cdc6"/>
    <property type="match status" value="1"/>
</dbReference>
<evidence type="ECO:0000259" key="3">
    <source>
        <dbReference type="SMART" id="SM00382"/>
    </source>
</evidence>
<dbReference type="GO" id="GO:0016887">
    <property type="term" value="F:ATP hydrolysis activity"/>
    <property type="evidence" value="ECO:0007669"/>
    <property type="project" value="InterPro"/>
</dbReference>
<dbReference type="PANTHER" id="PTHR10763:SF26">
    <property type="entry name" value="CELL DIVISION CONTROL PROTEIN 6 HOMOLOG"/>
    <property type="match status" value="1"/>
</dbReference>
<dbReference type="GO" id="GO:0005634">
    <property type="term" value="C:nucleus"/>
    <property type="evidence" value="ECO:0007669"/>
    <property type="project" value="UniProtKB-SubCell"/>
</dbReference>
<dbReference type="PANTHER" id="PTHR10763">
    <property type="entry name" value="CELL DIVISION CONTROL PROTEIN 6-RELATED"/>
    <property type="match status" value="1"/>
</dbReference>
<dbReference type="Proteomes" id="UP000076078">
    <property type="component" value="Unassembled WGS sequence"/>
</dbReference>
<dbReference type="GO" id="GO:0051301">
    <property type="term" value="P:cell division"/>
    <property type="evidence" value="ECO:0007669"/>
    <property type="project" value="UniProtKB-KW"/>
</dbReference>
<dbReference type="Gene3D" id="3.40.50.300">
    <property type="entry name" value="P-loop containing nucleotide triphosphate hydrolases"/>
    <property type="match status" value="1"/>
</dbReference>
<dbReference type="GO" id="GO:0006270">
    <property type="term" value="P:DNA replication initiation"/>
    <property type="evidence" value="ECO:0007669"/>
    <property type="project" value="InterPro"/>
</dbReference>
<dbReference type="InterPro" id="IPR016314">
    <property type="entry name" value="Cdc6/18"/>
</dbReference>
<proteinExistence type="predicted"/>
<gene>
    <name evidence="4" type="ORF">DLAC_08206</name>
</gene>
<reference evidence="4 5" key="1">
    <citation type="submission" date="2015-12" db="EMBL/GenBank/DDBJ databases">
        <title>Dictyostelia acquired genes for synthesis and detection of signals that induce cell-type specialization by lateral gene transfer from prokaryotes.</title>
        <authorList>
            <person name="Gloeckner G."/>
            <person name="Schaap P."/>
        </authorList>
    </citation>
    <scope>NUCLEOTIDE SEQUENCE [LARGE SCALE GENOMIC DNA]</scope>
    <source>
        <strain evidence="4 5">TK</strain>
    </source>
</reference>
<feature type="compositionally biased region" description="Acidic residues" evidence="2">
    <location>
        <begin position="253"/>
        <end position="280"/>
    </location>
</feature>
<dbReference type="GO" id="GO:0003688">
    <property type="term" value="F:DNA replication origin binding"/>
    <property type="evidence" value="ECO:0007669"/>
    <property type="project" value="TreeGrafter"/>
</dbReference>
<dbReference type="SMART" id="SM00382">
    <property type="entry name" value="AAA"/>
    <property type="match status" value="1"/>
</dbReference>
<organism evidence="4 5">
    <name type="scientific">Tieghemostelium lacteum</name>
    <name type="common">Slime mold</name>
    <name type="synonym">Dictyostelium lacteum</name>
    <dbReference type="NCBI Taxonomy" id="361077"/>
    <lineage>
        <taxon>Eukaryota</taxon>
        <taxon>Amoebozoa</taxon>
        <taxon>Evosea</taxon>
        <taxon>Eumycetozoa</taxon>
        <taxon>Dictyostelia</taxon>
        <taxon>Dictyosteliales</taxon>
        <taxon>Raperosteliaceae</taxon>
        <taxon>Tieghemostelium</taxon>
    </lineage>
</organism>
<dbReference type="InterPro" id="IPR036388">
    <property type="entry name" value="WH-like_DNA-bd_sf"/>
</dbReference>
<evidence type="ECO:0000313" key="4">
    <source>
        <dbReference type="EMBL" id="KYQ91269.1"/>
    </source>
</evidence>
<dbReference type="Pfam" id="PF22606">
    <property type="entry name" value="Cdc6-ORC-like_ATPase_lid"/>
    <property type="match status" value="1"/>
</dbReference>
<dbReference type="EMBL" id="LODT01000035">
    <property type="protein sequence ID" value="KYQ91269.1"/>
    <property type="molecule type" value="Genomic_DNA"/>
</dbReference>
<dbReference type="Pfam" id="PF00004">
    <property type="entry name" value="AAA"/>
    <property type="match status" value="1"/>
</dbReference>
<dbReference type="OrthoDB" id="1926878at2759"/>
<name>A0A151ZBF2_TIELA</name>
<dbReference type="FunCoup" id="A0A151ZBF2">
    <property type="interactions" value="85"/>
</dbReference>
<dbReference type="AlphaFoldDB" id="A0A151ZBF2"/>
<dbReference type="Gene3D" id="1.10.10.10">
    <property type="entry name" value="Winged helix-like DNA-binding domain superfamily/Winged helix DNA-binding domain"/>
    <property type="match status" value="1"/>
</dbReference>
<evidence type="ECO:0000313" key="5">
    <source>
        <dbReference type="Proteomes" id="UP000076078"/>
    </source>
</evidence>
<dbReference type="InterPro" id="IPR003593">
    <property type="entry name" value="AAA+_ATPase"/>
</dbReference>
<evidence type="ECO:0000256" key="2">
    <source>
        <dbReference type="SAM" id="MobiDB-lite"/>
    </source>
</evidence>
<dbReference type="SUPFAM" id="SSF52540">
    <property type="entry name" value="P-loop containing nucleoside triphosphate hydrolases"/>
    <property type="match status" value="1"/>
</dbReference>
<accession>A0A151ZBF2</accession>